<dbReference type="Proteomes" id="UP000230750">
    <property type="component" value="Unassembled WGS sequence"/>
</dbReference>
<evidence type="ECO:0000259" key="3">
    <source>
        <dbReference type="Pfam" id="PF15067"/>
    </source>
</evidence>
<name>A0A2G8K5N4_STIJA</name>
<organism evidence="4 5">
    <name type="scientific">Stichopus japonicus</name>
    <name type="common">Sea cucumber</name>
    <dbReference type="NCBI Taxonomy" id="307972"/>
    <lineage>
        <taxon>Eukaryota</taxon>
        <taxon>Metazoa</taxon>
        <taxon>Echinodermata</taxon>
        <taxon>Eleutherozoa</taxon>
        <taxon>Echinozoa</taxon>
        <taxon>Holothuroidea</taxon>
        <taxon>Aspidochirotacea</taxon>
        <taxon>Aspidochirotida</taxon>
        <taxon>Stichopodidae</taxon>
        <taxon>Apostichopus</taxon>
    </lineage>
</organism>
<keyword evidence="5" id="KW-1185">Reference proteome</keyword>
<evidence type="ECO:0000313" key="4">
    <source>
        <dbReference type="EMBL" id="PIK43321.1"/>
    </source>
</evidence>
<feature type="region of interest" description="Disordered" evidence="2">
    <location>
        <begin position="1"/>
        <end position="27"/>
    </location>
</feature>
<comment type="similarity">
    <text evidence="1">Belongs to the FAM124 family.</text>
</comment>
<dbReference type="EMBL" id="MRZV01000860">
    <property type="protein sequence ID" value="PIK43321.1"/>
    <property type="molecule type" value="Genomic_DNA"/>
</dbReference>
<dbReference type="PANTHER" id="PTHR14715:SF6">
    <property type="entry name" value="FAM124 DOMAIN-CONTAINING PROTEIN"/>
    <property type="match status" value="1"/>
</dbReference>
<comment type="caution">
    <text evidence="4">The sequence shown here is derived from an EMBL/GenBank/DDBJ whole genome shotgun (WGS) entry which is preliminary data.</text>
</comment>
<evidence type="ECO:0000256" key="1">
    <source>
        <dbReference type="ARBA" id="ARBA00006440"/>
    </source>
</evidence>
<dbReference type="AlphaFoldDB" id="A0A2G8K5N4"/>
<feature type="compositionally biased region" description="Low complexity" evidence="2">
    <location>
        <begin position="12"/>
        <end position="22"/>
    </location>
</feature>
<dbReference type="PANTHER" id="PTHR14715">
    <property type="entry name" value="FAM124 DOMAIN-CONTAINING PROTEIN-RELATED"/>
    <property type="match status" value="1"/>
</dbReference>
<accession>A0A2G8K5N4</accession>
<evidence type="ECO:0000313" key="5">
    <source>
        <dbReference type="Proteomes" id="UP000230750"/>
    </source>
</evidence>
<dbReference type="InterPro" id="IPR029380">
    <property type="entry name" value="FAM124"/>
</dbReference>
<dbReference type="STRING" id="307972.A0A2G8K5N4"/>
<reference evidence="4 5" key="1">
    <citation type="journal article" date="2017" name="PLoS Biol.">
        <title>The sea cucumber genome provides insights into morphological evolution and visceral regeneration.</title>
        <authorList>
            <person name="Zhang X."/>
            <person name="Sun L."/>
            <person name="Yuan J."/>
            <person name="Sun Y."/>
            <person name="Gao Y."/>
            <person name="Zhang L."/>
            <person name="Li S."/>
            <person name="Dai H."/>
            <person name="Hamel J.F."/>
            <person name="Liu C."/>
            <person name="Yu Y."/>
            <person name="Liu S."/>
            <person name="Lin W."/>
            <person name="Guo K."/>
            <person name="Jin S."/>
            <person name="Xu P."/>
            <person name="Storey K.B."/>
            <person name="Huan P."/>
            <person name="Zhang T."/>
            <person name="Zhou Y."/>
            <person name="Zhang J."/>
            <person name="Lin C."/>
            <person name="Li X."/>
            <person name="Xing L."/>
            <person name="Huo D."/>
            <person name="Sun M."/>
            <person name="Wang L."/>
            <person name="Mercier A."/>
            <person name="Li F."/>
            <person name="Yang H."/>
            <person name="Xiang J."/>
        </authorList>
    </citation>
    <scope>NUCLEOTIDE SEQUENCE [LARGE SCALE GENOMIC DNA]</scope>
    <source>
        <strain evidence="4">Shaxun</strain>
        <tissue evidence="4">Muscle</tissue>
    </source>
</reference>
<sequence length="250" mass="27854">MPIEPAPPYRMSSPSGSSVSSEESFDGDGLRDPYFVTLHFVTDPGQSSSLKHTIQPLTERYDPSFKLFNIAERSRPNGISNSMDKCLPALAVVLFMQYTEDLDDNRIVQAQSYLAGSPWNLHHSSDISGKHVLFHSRNNVDIQLAIKKVPREYSVRPLNSAFLQFKVREAGELVPLLPRACSPISPQRWQTTDPDGNVILLLVSRKGNANSGHTTRKASLDALQSIIAPRAMKPKMTRTLNKIQDAKEDI</sequence>
<evidence type="ECO:0000256" key="2">
    <source>
        <dbReference type="SAM" id="MobiDB-lite"/>
    </source>
</evidence>
<dbReference type="Pfam" id="PF15067">
    <property type="entry name" value="FAM124"/>
    <property type="match status" value="2"/>
</dbReference>
<gene>
    <name evidence="4" type="ORF">BSL78_19838</name>
</gene>
<feature type="domain" description="FAM124" evidence="3">
    <location>
        <begin position="135"/>
        <end position="201"/>
    </location>
</feature>
<dbReference type="InterPro" id="IPR046365">
    <property type="entry name" value="FAM124_dom"/>
</dbReference>
<feature type="domain" description="FAM124" evidence="3">
    <location>
        <begin position="36"/>
        <end position="131"/>
    </location>
</feature>
<proteinExistence type="inferred from homology"/>
<protein>
    <recommendedName>
        <fullName evidence="3">FAM124 domain-containing protein</fullName>
    </recommendedName>
</protein>
<dbReference type="OrthoDB" id="10023686at2759"/>